<feature type="domain" description="Fe-S metabolism associated" evidence="2">
    <location>
        <begin position="14"/>
        <end position="129"/>
    </location>
</feature>
<comment type="similarity">
    <text evidence="1">Belongs to the SufE family.</text>
</comment>
<accession>A0A501XTM4</accession>
<keyword evidence="4" id="KW-1185">Reference proteome</keyword>
<dbReference type="Gene3D" id="3.90.1010.10">
    <property type="match status" value="1"/>
</dbReference>
<organism evidence="3 4">
    <name type="scientific">Sandaracinobacter neustonicus</name>
    <dbReference type="NCBI Taxonomy" id="1715348"/>
    <lineage>
        <taxon>Bacteria</taxon>
        <taxon>Pseudomonadati</taxon>
        <taxon>Pseudomonadota</taxon>
        <taxon>Alphaproteobacteria</taxon>
        <taxon>Sphingomonadales</taxon>
        <taxon>Sphingosinicellaceae</taxon>
        <taxon>Sandaracinobacter</taxon>
    </lineage>
</organism>
<reference evidence="3 4" key="1">
    <citation type="submission" date="2019-06" db="EMBL/GenBank/DDBJ databases">
        <authorList>
            <person name="Lee I."/>
            <person name="Jang G.I."/>
            <person name="Hwang C.Y."/>
        </authorList>
    </citation>
    <scope>NUCLEOTIDE SEQUENCE [LARGE SCALE GENOMIC DNA]</scope>
    <source>
        <strain evidence="3 4">PAMC 28131</strain>
    </source>
</reference>
<dbReference type="Proteomes" id="UP000319897">
    <property type="component" value="Unassembled WGS sequence"/>
</dbReference>
<evidence type="ECO:0000259" key="2">
    <source>
        <dbReference type="Pfam" id="PF02657"/>
    </source>
</evidence>
<dbReference type="InterPro" id="IPR003808">
    <property type="entry name" value="Fe-S_metab-assoc_dom"/>
</dbReference>
<gene>
    <name evidence="3" type="ORF">FJQ54_03955</name>
</gene>
<dbReference type="SUPFAM" id="SSF82649">
    <property type="entry name" value="SufE/NifU"/>
    <property type="match status" value="1"/>
</dbReference>
<protein>
    <submittedName>
        <fullName evidence="3">SufE family protein</fullName>
    </submittedName>
</protein>
<dbReference type="EMBL" id="VFSU01000011">
    <property type="protein sequence ID" value="TPE63998.1"/>
    <property type="molecule type" value="Genomic_DNA"/>
</dbReference>
<evidence type="ECO:0000256" key="1">
    <source>
        <dbReference type="ARBA" id="ARBA00010282"/>
    </source>
</evidence>
<evidence type="ECO:0000313" key="3">
    <source>
        <dbReference type="EMBL" id="TPE63998.1"/>
    </source>
</evidence>
<dbReference type="Pfam" id="PF02657">
    <property type="entry name" value="SufE"/>
    <property type="match status" value="1"/>
</dbReference>
<sequence length="136" mass="14712">MPLLFSDLADEWDAALDSDDRYRALIEFGRRLPPMDPALKTSATKVPGCSADVWVYPLEDNGLLRFQADSNADITRGVVAAIVSLVDGQTPAAILSTPIEAQLEALGLKRHLSANRTQGVPNMIARVREAAQRLAA</sequence>
<dbReference type="AlphaFoldDB" id="A0A501XTM4"/>
<proteinExistence type="inferred from homology"/>
<dbReference type="PANTHER" id="PTHR43597:SF5">
    <property type="entry name" value="SUFE-LIKE PROTEIN 2, CHLOROPLASTIC"/>
    <property type="match status" value="1"/>
</dbReference>
<comment type="caution">
    <text evidence="3">The sequence shown here is derived from an EMBL/GenBank/DDBJ whole genome shotgun (WGS) entry which is preliminary data.</text>
</comment>
<dbReference type="OrthoDB" id="9799320at2"/>
<name>A0A501XTM4_9SPHN</name>
<dbReference type="RefSeq" id="WP_140927049.1">
    <property type="nucleotide sequence ID" value="NZ_VFSU01000011.1"/>
</dbReference>
<dbReference type="PANTHER" id="PTHR43597">
    <property type="entry name" value="SULFUR ACCEPTOR PROTEIN CSDE"/>
    <property type="match status" value="1"/>
</dbReference>
<evidence type="ECO:0000313" key="4">
    <source>
        <dbReference type="Proteomes" id="UP000319897"/>
    </source>
</evidence>